<feature type="signal peptide" evidence="1">
    <location>
        <begin position="1"/>
        <end position="23"/>
    </location>
</feature>
<feature type="chain" id="PRO_5043876224" evidence="1">
    <location>
        <begin position="24"/>
        <end position="199"/>
    </location>
</feature>
<dbReference type="AlphaFoldDB" id="A0AAV5ASG9"/>
<name>A0AAV5ASG9_9AGAM</name>
<organism evidence="2 3">
    <name type="scientific">Clathrus columnatus</name>
    <dbReference type="NCBI Taxonomy" id="1419009"/>
    <lineage>
        <taxon>Eukaryota</taxon>
        <taxon>Fungi</taxon>
        <taxon>Dikarya</taxon>
        <taxon>Basidiomycota</taxon>
        <taxon>Agaricomycotina</taxon>
        <taxon>Agaricomycetes</taxon>
        <taxon>Phallomycetidae</taxon>
        <taxon>Phallales</taxon>
        <taxon>Clathraceae</taxon>
        <taxon>Clathrus</taxon>
    </lineage>
</organism>
<evidence type="ECO:0000313" key="3">
    <source>
        <dbReference type="Proteomes" id="UP001050691"/>
    </source>
</evidence>
<accession>A0AAV5ASG9</accession>
<dbReference type="EMBL" id="BPWL01000011">
    <property type="protein sequence ID" value="GJJ15291.1"/>
    <property type="molecule type" value="Genomic_DNA"/>
</dbReference>
<reference evidence="2" key="1">
    <citation type="submission" date="2021-10" db="EMBL/GenBank/DDBJ databases">
        <title>De novo Genome Assembly of Clathrus columnatus (Basidiomycota, Fungi) Using Illumina and Nanopore Sequence Data.</title>
        <authorList>
            <person name="Ogiso-Tanaka E."/>
            <person name="Itagaki H."/>
            <person name="Hosoya T."/>
            <person name="Hosaka K."/>
        </authorList>
    </citation>
    <scope>NUCLEOTIDE SEQUENCE</scope>
    <source>
        <strain evidence="2">MO-923</strain>
    </source>
</reference>
<protein>
    <submittedName>
        <fullName evidence="2">Uncharacterized protein</fullName>
    </submittedName>
</protein>
<sequence length="199" mass="20577">MISSKIIECFMTGVLLFSTSVKSQTTLTPNATLFLPGGDDLNPGAGDVIVASEVTVEGGSTFYQLLPTNPTATEGQFLTVTIALTPTEIQVDTSDPDDGVISDIFDCSIHGDEADCIETAILVENGTTTSTDIETETASAVRISVVALNFGQPSLPTAIPTFVPTSPPTLSTPTPTSAAGKVSFSIGLLSNIVFLCSLV</sequence>
<keyword evidence="1" id="KW-0732">Signal</keyword>
<gene>
    <name evidence="2" type="ORF">Clacol_009567</name>
</gene>
<proteinExistence type="predicted"/>
<keyword evidence="3" id="KW-1185">Reference proteome</keyword>
<dbReference type="Proteomes" id="UP001050691">
    <property type="component" value="Unassembled WGS sequence"/>
</dbReference>
<comment type="caution">
    <text evidence="2">The sequence shown here is derived from an EMBL/GenBank/DDBJ whole genome shotgun (WGS) entry which is preliminary data.</text>
</comment>
<evidence type="ECO:0000313" key="2">
    <source>
        <dbReference type="EMBL" id="GJJ15291.1"/>
    </source>
</evidence>
<evidence type="ECO:0000256" key="1">
    <source>
        <dbReference type="SAM" id="SignalP"/>
    </source>
</evidence>